<sequence>MIVSAPIPARHHAAIRTVLVLAYVAGIIGLHLPGLANFFRPLSPLMLIGSLVVLLLYHTDWRPSFTFYAVSAVFVGYFIEVLGVHTGLIFGNYAYGAGLGPRVLAVPPVIGINWLTLSYCCGSVCNLLPTPAWVKVAAAATLMVVLDFFIEPVAVQLDFWTWFGQPVPLQNYVGWWLVSAVLFSMWYALPFKKENRMAKWLLGLQFFFFIGHGLLNLF</sequence>
<evidence type="ECO:0000313" key="3">
    <source>
        <dbReference type="Proteomes" id="UP000187941"/>
    </source>
</evidence>
<dbReference type="EMBL" id="CP014263">
    <property type="protein sequence ID" value="AQG81321.1"/>
    <property type="molecule type" value="Genomic_DNA"/>
</dbReference>
<keyword evidence="1" id="KW-0812">Transmembrane</keyword>
<keyword evidence="3" id="KW-1185">Reference proteome</keyword>
<dbReference type="Proteomes" id="UP000187941">
    <property type="component" value="Chromosome"/>
</dbReference>
<feature type="transmembrane region" description="Helical" evidence="1">
    <location>
        <begin position="65"/>
        <end position="90"/>
    </location>
</feature>
<dbReference type="OrthoDB" id="9811293at2"/>
<name>A0A1P9X118_9BACT</name>
<keyword evidence="1" id="KW-0472">Membrane</keyword>
<gene>
    <name evidence="2" type="ORF">AWR27_19550</name>
</gene>
<organism evidence="2 3">
    <name type="scientific">Spirosoma montaniterrae</name>
    <dbReference type="NCBI Taxonomy" id="1178516"/>
    <lineage>
        <taxon>Bacteria</taxon>
        <taxon>Pseudomonadati</taxon>
        <taxon>Bacteroidota</taxon>
        <taxon>Cytophagia</taxon>
        <taxon>Cytophagales</taxon>
        <taxon>Cytophagaceae</taxon>
        <taxon>Spirosoma</taxon>
    </lineage>
</organism>
<dbReference type="PANTHER" id="PTHR39419:SF1">
    <property type="entry name" value="SLL0814 PROTEIN"/>
    <property type="match status" value="1"/>
</dbReference>
<feature type="transmembrane region" description="Helical" evidence="1">
    <location>
        <begin position="12"/>
        <end position="32"/>
    </location>
</feature>
<keyword evidence="1" id="KW-1133">Transmembrane helix</keyword>
<evidence type="ECO:0000313" key="2">
    <source>
        <dbReference type="EMBL" id="AQG81321.1"/>
    </source>
</evidence>
<feature type="transmembrane region" description="Helical" evidence="1">
    <location>
        <begin position="200"/>
        <end position="217"/>
    </location>
</feature>
<reference evidence="2 3" key="1">
    <citation type="submission" date="2016-01" db="EMBL/GenBank/DDBJ databases">
        <authorList>
            <person name="Oliw E.H."/>
        </authorList>
    </citation>
    <scope>NUCLEOTIDE SEQUENCE [LARGE SCALE GENOMIC DNA]</scope>
    <source>
        <strain evidence="2 3">DY10</strain>
    </source>
</reference>
<feature type="transmembrane region" description="Helical" evidence="1">
    <location>
        <begin position="169"/>
        <end position="188"/>
    </location>
</feature>
<dbReference type="Pfam" id="PF04240">
    <property type="entry name" value="Caroten_synth"/>
    <property type="match status" value="1"/>
</dbReference>
<feature type="transmembrane region" description="Helical" evidence="1">
    <location>
        <begin position="110"/>
        <end position="129"/>
    </location>
</feature>
<proteinExistence type="predicted"/>
<evidence type="ECO:0000256" key="1">
    <source>
        <dbReference type="SAM" id="Phobius"/>
    </source>
</evidence>
<feature type="transmembrane region" description="Helical" evidence="1">
    <location>
        <begin position="136"/>
        <end position="157"/>
    </location>
</feature>
<protein>
    <recommendedName>
        <fullName evidence="4">Carotene biosynthesis protein</fullName>
    </recommendedName>
</protein>
<dbReference type="AlphaFoldDB" id="A0A1P9X118"/>
<dbReference type="PANTHER" id="PTHR39419">
    <property type="entry name" value="SLL0814 PROTEIN"/>
    <property type="match status" value="1"/>
</dbReference>
<dbReference type="STRING" id="1178516.AWR27_19550"/>
<dbReference type="RefSeq" id="WP_077132784.1">
    <property type="nucleotide sequence ID" value="NZ_CP014263.1"/>
</dbReference>
<accession>A0A1P9X118</accession>
<evidence type="ECO:0008006" key="4">
    <source>
        <dbReference type="Google" id="ProtNLM"/>
    </source>
</evidence>
<dbReference type="KEGG" id="smon:AWR27_19550"/>
<feature type="transmembrane region" description="Helical" evidence="1">
    <location>
        <begin position="38"/>
        <end position="58"/>
    </location>
</feature>
<dbReference type="InterPro" id="IPR007354">
    <property type="entry name" value="CruF-like"/>
</dbReference>